<dbReference type="InterPro" id="IPR037176">
    <property type="entry name" value="Osmotin/thaumatin-like_sf"/>
</dbReference>
<name>A0A2A6C4L7_PRIPA</name>
<protein>
    <submittedName>
        <fullName evidence="1">Uncharacterized protein</fullName>
    </submittedName>
</protein>
<dbReference type="OrthoDB" id="430315at2759"/>
<evidence type="ECO:0000313" key="2">
    <source>
        <dbReference type="Proteomes" id="UP000005239"/>
    </source>
</evidence>
<proteinExistence type="predicted"/>
<dbReference type="AlphaFoldDB" id="A0A2A6C4L7"/>
<dbReference type="Pfam" id="PF00314">
    <property type="entry name" value="Thaumatin"/>
    <property type="match status" value="1"/>
</dbReference>
<sequence length="365" mass="40537">MEETTRELYNVDDDFPLVIFGSTINNIEINYGRSLLVLVIFYVLLPYSFSYTVFIVLIILIRKRLHVSGVVLSKKIMQLQRSFFVMQLLQVFMKTSSTSQGFLPLAILSIPVVLFIAGAVLQLHLDLFTLLLTYTLWFCPVVKVIRTENGRSPTDQASLGPHQRSSADFSSNGMNFKNGWNGLTLAKFSFNSWNSMDFYDISVIVGYDTPMRIETNKGGLTVSCGSAGCLEAYLFPTDDTKVVREGIEKAAVQATLGPNENATSADYTTTIVQFRNGFSGLTKVQFMIGMVENTDLYAFDKEFDTPMQVETEGGPTIRCLASNCKFAQLPHFTKTGGIFNITFCPPENNAAEKIETNGGKMTGAF</sequence>
<organism evidence="1 2">
    <name type="scientific">Pristionchus pacificus</name>
    <name type="common">Parasitic nematode worm</name>
    <dbReference type="NCBI Taxonomy" id="54126"/>
    <lineage>
        <taxon>Eukaryota</taxon>
        <taxon>Metazoa</taxon>
        <taxon>Ecdysozoa</taxon>
        <taxon>Nematoda</taxon>
        <taxon>Chromadorea</taxon>
        <taxon>Rhabditida</taxon>
        <taxon>Rhabditina</taxon>
        <taxon>Diplogasteromorpha</taxon>
        <taxon>Diplogasteroidea</taxon>
        <taxon>Neodiplogasteridae</taxon>
        <taxon>Pristionchus</taxon>
    </lineage>
</organism>
<dbReference type="InterPro" id="IPR001938">
    <property type="entry name" value="Thaumatin"/>
</dbReference>
<accession>A0A8R1U6J5</accession>
<dbReference type="PANTHER" id="PTHR31013">
    <property type="entry name" value="THAUMATIN FAMILY PROTEIN-RELATED"/>
    <property type="match status" value="1"/>
</dbReference>
<evidence type="ECO:0000313" key="1">
    <source>
        <dbReference type="EnsemblMetazoa" id="PPA05999.1"/>
    </source>
</evidence>
<dbReference type="Gene3D" id="2.60.110.10">
    <property type="entry name" value="Thaumatin"/>
    <property type="match status" value="1"/>
</dbReference>
<reference evidence="2" key="1">
    <citation type="journal article" date="2008" name="Nat. Genet.">
        <title>The Pristionchus pacificus genome provides a unique perspective on nematode lifestyle and parasitism.</title>
        <authorList>
            <person name="Dieterich C."/>
            <person name="Clifton S.W."/>
            <person name="Schuster L.N."/>
            <person name="Chinwalla A."/>
            <person name="Delehaunty K."/>
            <person name="Dinkelacker I."/>
            <person name="Fulton L."/>
            <person name="Fulton R."/>
            <person name="Godfrey J."/>
            <person name="Minx P."/>
            <person name="Mitreva M."/>
            <person name="Roeseler W."/>
            <person name="Tian H."/>
            <person name="Witte H."/>
            <person name="Yang S.P."/>
            <person name="Wilson R.K."/>
            <person name="Sommer R.J."/>
        </authorList>
    </citation>
    <scope>NUCLEOTIDE SEQUENCE [LARGE SCALE GENOMIC DNA]</scope>
    <source>
        <strain evidence="2">PS312</strain>
    </source>
</reference>
<dbReference type="EnsemblMetazoa" id="PPA05999.1">
    <property type="protein sequence ID" value="PPA05999.1"/>
    <property type="gene ID" value="WBGene00095553"/>
</dbReference>
<dbReference type="SUPFAM" id="SSF49870">
    <property type="entry name" value="Osmotin, thaumatin-like protein"/>
    <property type="match status" value="1"/>
</dbReference>
<keyword evidence="2" id="KW-1185">Reference proteome</keyword>
<reference evidence="1" key="2">
    <citation type="submission" date="2022-06" db="UniProtKB">
        <authorList>
            <consortium name="EnsemblMetazoa"/>
        </authorList>
    </citation>
    <scope>IDENTIFICATION</scope>
    <source>
        <strain evidence="1">PS312</strain>
    </source>
</reference>
<accession>A0A2A6C4L7</accession>
<dbReference type="Proteomes" id="UP000005239">
    <property type="component" value="Unassembled WGS sequence"/>
</dbReference>
<gene>
    <name evidence="1" type="primary">WBGene00095553</name>
</gene>
<dbReference type="PANTHER" id="PTHR31013:SF2">
    <property type="entry name" value="THAUMATIN-LIKE PROTEIN"/>
    <property type="match status" value="1"/>
</dbReference>